<sequence>MRQFNVDGTGQLHLWKDFLKQIHPWFDFISHDLGDMAIRAETLATVVALLKPKGVMFLDNFGVDGYKSYAGPYLMSHRFKPVYPKNPMGMDVSYAGRFAVYARGYNNE</sequence>
<reference evidence="1" key="1">
    <citation type="journal article" date="2015" name="Nature">
        <title>Complex archaea that bridge the gap between prokaryotes and eukaryotes.</title>
        <authorList>
            <person name="Spang A."/>
            <person name="Saw J.H."/>
            <person name="Jorgensen S.L."/>
            <person name="Zaremba-Niedzwiedzka K."/>
            <person name="Martijn J."/>
            <person name="Lind A.E."/>
            <person name="van Eijk R."/>
            <person name="Schleper C."/>
            <person name="Guy L."/>
            <person name="Ettema T.J."/>
        </authorList>
    </citation>
    <scope>NUCLEOTIDE SEQUENCE</scope>
</reference>
<dbReference type="AlphaFoldDB" id="A0A0F8VVU0"/>
<accession>A0A0F8VVU0</accession>
<dbReference type="EMBL" id="LAZR01069068">
    <property type="protein sequence ID" value="KKK48427.1"/>
    <property type="molecule type" value="Genomic_DNA"/>
</dbReference>
<name>A0A0F8VVU0_9ZZZZ</name>
<gene>
    <name evidence="1" type="ORF">LCGC14_3145230</name>
</gene>
<proteinExistence type="predicted"/>
<comment type="caution">
    <text evidence="1">The sequence shown here is derived from an EMBL/GenBank/DDBJ whole genome shotgun (WGS) entry which is preliminary data.</text>
</comment>
<protein>
    <submittedName>
        <fullName evidence="1">Uncharacterized protein</fullName>
    </submittedName>
</protein>
<organism evidence="1">
    <name type="scientific">marine sediment metagenome</name>
    <dbReference type="NCBI Taxonomy" id="412755"/>
    <lineage>
        <taxon>unclassified sequences</taxon>
        <taxon>metagenomes</taxon>
        <taxon>ecological metagenomes</taxon>
    </lineage>
</organism>
<evidence type="ECO:0000313" key="1">
    <source>
        <dbReference type="EMBL" id="KKK48427.1"/>
    </source>
</evidence>